<dbReference type="InterPro" id="IPR051461">
    <property type="entry name" value="UPF0750_membrane"/>
</dbReference>
<evidence type="ECO:0000256" key="6">
    <source>
        <dbReference type="SAM" id="Phobius"/>
    </source>
</evidence>
<protein>
    <recommendedName>
        <fullName evidence="7">DUF2179 domain-containing protein</fullName>
    </recommendedName>
</protein>
<dbReference type="InterPro" id="IPR015867">
    <property type="entry name" value="N-reg_PII/ATP_PRibTrfase_C"/>
</dbReference>
<feature type="transmembrane region" description="Helical" evidence="6">
    <location>
        <begin position="60"/>
        <end position="78"/>
    </location>
</feature>
<accession>A0A140L4E7</accession>
<dbReference type="CDD" id="cd16380">
    <property type="entry name" value="YitT_C"/>
    <property type="match status" value="1"/>
</dbReference>
<dbReference type="OrthoDB" id="9779786at2"/>
<dbReference type="Gene3D" id="3.30.70.120">
    <property type="match status" value="1"/>
</dbReference>
<feature type="transmembrane region" description="Helical" evidence="6">
    <location>
        <begin position="12"/>
        <end position="33"/>
    </location>
</feature>
<evidence type="ECO:0000256" key="3">
    <source>
        <dbReference type="ARBA" id="ARBA00022692"/>
    </source>
</evidence>
<keyword evidence="4 6" id="KW-1133">Transmembrane helix</keyword>
<dbReference type="Proteomes" id="UP000070456">
    <property type="component" value="Unassembled WGS sequence"/>
</dbReference>
<evidence type="ECO:0000256" key="5">
    <source>
        <dbReference type="ARBA" id="ARBA00023136"/>
    </source>
</evidence>
<feature type="transmembrane region" description="Helical" evidence="6">
    <location>
        <begin position="112"/>
        <end position="130"/>
    </location>
</feature>
<evidence type="ECO:0000256" key="4">
    <source>
        <dbReference type="ARBA" id="ARBA00022989"/>
    </source>
</evidence>
<name>A0A140L4E7_9FIRM</name>
<dbReference type="PANTHER" id="PTHR33545">
    <property type="entry name" value="UPF0750 MEMBRANE PROTEIN YITT-RELATED"/>
    <property type="match status" value="1"/>
</dbReference>
<keyword evidence="2" id="KW-1003">Cell membrane</keyword>
<dbReference type="EMBL" id="LOEE01000034">
    <property type="protein sequence ID" value="KXG75422.1"/>
    <property type="molecule type" value="Genomic_DNA"/>
</dbReference>
<feature type="transmembrane region" description="Helical" evidence="6">
    <location>
        <begin position="151"/>
        <end position="174"/>
    </location>
</feature>
<dbReference type="AlphaFoldDB" id="A0A140L4E7"/>
<dbReference type="PIRSF" id="PIRSF006483">
    <property type="entry name" value="Membrane_protein_YitT"/>
    <property type="match status" value="1"/>
</dbReference>
<dbReference type="RefSeq" id="WP_068556280.1">
    <property type="nucleotide sequence ID" value="NZ_LOEE01000034.1"/>
</dbReference>
<organism evidence="8 9">
    <name type="scientific">Thermotalea metallivorans</name>
    <dbReference type="NCBI Taxonomy" id="520762"/>
    <lineage>
        <taxon>Bacteria</taxon>
        <taxon>Bacillati</taxon>
        <taxon>Bacillota</taxon>
        <taxon>Clostridia</taxon>
        <taxon>Peptostreptococcales</taxon>
        <taxon>Thermotaleaceae</taxon>
        <taxon>Thermotalea</taxon>
    </lineage>
</organism>
<evidence type="ECO:0000313" key="8">
    <source>
        <dbReference type="EMBL" id="KXG75422.1"/>
    </source>
</evidence>
<evidence type="ECO:0000256" key="2">
    <source>
        <dbReference type="ARBA" id="ARBA00022475"/>
    </source>
</evidence>
<feature type="transmembrane region" description="Helical" evidence="6">
    <location>
        <begin position="85"/>
        <end position="106"/>
    </location>
</feature>
<comment type="caution">
    <text evidence="8">The sequence shown here is derived from an EMBL/GenBank/DDBJ whole genome shotgun (WGS) entry which is preliminary data.</text>
</comment>
<keyword evidence="5 6" id="KW-0472">Membrane</keyword>
<dbReference type="InterPro" id="IPR003740">
    <property type="entry name" value="YitT"/>
</dbReference>
<dbReference type="GO" id="GO:0005886">
    <property type="term" value="C:plasma membrane"/>
    <property type="evidence" value="ECO:0007669"/>
    <property type="project" value="UniProtKB-SubCell"/>
</dbReference>
<dbReference type="PANTHER" id="PTHR33545:SF5">
    <property type="entry name" value="UPF0750 MEMBRANE PROTEIN YITT"/>
    <property type="match status" value="1"/>
</dbReference>
<feature type="domain" description="DUF2179" evidence="7">
    <location>
        <begin position="228"/>
        <end position="282"/>
    </location>
</feature>
<keyword evidence="3 6" id="KW-0812">Transmembrane</keyword>
<sequence length="296" mass="32590">MRKEKKDFSKLILDVFYIALGCALLAFAITSILKPNGLITGGITGISILLDGLIGINYTYIYYLLSIAVLIGAWLLMGKREAAKIILLSVIFPLILILFEAISIDFIENDTFLASIYYGIIGGTGCGLILKRGYSMGGTDTIAKIIHYKAFPFISISQILLSIDVAIIMVSGVVYDRHVALYAILTQIIMMKSIDLILFGFGSKNVKIEIISNKADKIGEYILYTIGRGISTYEIKGGYTNNTREKIISICSPREVMLIKMFIAQIDPDAFVNILPVISVWGKGVGFESLLEENNV</sequence>
<comment type="subcellular location">
    <subcellularLocation>
        <location evidence="1">Cell membrane</location>
        <topology evidence="1">Multi-pass membrane protein</topology>
    </subcellularLocation>
</comment>
<keyword evidence="9" id="KW-1185">Reference proteome</keyword>
<dbReference type="Pfam" id="PF02588">
    <property type="entry name" value="YitT_membrane"/>
    <property type="match status" value="1"/>
</dbReference>
<reference evidence="8 9" key="1">
    <citation type="submission" date="2015-12" db="EMBL/GenBank/DDBJ databases">
        <title>Draft genome sequence of the thermoanaerobe Thermotalea metallivorans, an isolate from the runoff channel of the Great Artesian Basin, Australia.</title>
        <authorList>
            <person name="Patel B.K."/>
        </authorList>
    </citation>
    <scope>NUCLEOTIDE SEQUENCE [LARGE SCALE GENOMIC DNA]</scope>
    <source>
        <strain evidence="8 9">B2-1</strain>
    </source>
</reference>
<proteinExistence type="predicted"/>
<evidence type="ECO:0000259" key="7">
    <source>
        <dbReference type="Pfam" id="PF10035"/>
    </source>
</evidence>
<evidence type="ECO:0000313" key="9">
    <source>
        <dbReference type="Proteomes" id="UP000070456"/>
    </source>
</evidence>
<dbReference type="Pfam" id="PF10035">
    <property type="entry name" value="DUF2179"/>
    <property type="match status" value="1"/>
</dbReference>
<feature type="transmembrane region" description="Helical" evidence="6">
    <location>
        <begin position="180"/>
        <end position="201"/>
    </location>
</feature>
<gene>
    <name evidence="8" type="ORF">AN619_16860</name>
</gene>
<dbReference type="STRING" id="520762.AN619_16860"/>
<evidence type="ECO:0000256" key="1">
    <source>
        <dbReference type="ARBA" id="ARBA00004651"/>
    </source>
</evidence>
<dbReference type="InterPro" id="IPR019264">
    <property type="entry name" value="DUF2179"/>
</dbReference>